<evidence type="ECO:0000256" key="6">
    <source>
        <dbReference type="ARBA" id="ARBA00023136"/>
    </source>
</evidence>
<name>A0A4R3VAK1_9BURK</name>
<keyword evidence="11" id="KW-1185">Reference proteome</keyword>
<dbReference type="InterPro" id="IPR035906">
    <property type="entry name" value="MetI-like_sf"/>
</dbReference>
<dbReference type="AlphaFoldDB" id="A0A4R3VAK1"/>
<evidence type="ECO:0000256" key="4">
    <source>
        <dbReference type="ARBA" id="ARBA00022692"/>
    </source>
</evidence>
<dbReference type="CDD" id="cd06261">
    <property type="entry name" value="TM_PBP2"/>
    <property type="match status" value="1"/>
</dbReference>
<evidence type="ECO:0000256" key="8">
    <source>
        <dbReference type="SAM" id="MobiDB-lite"/>
    </source>
</evidence>
<dbReference type="GO" id="GO:0005886">
    <property type="term" value="C:plasma membrane"/>
    <property type="evidence" value="ECO:0007669"/>
    <property type="project" value="UniProtKB-SubCell"/>
</dbReference>
<feature type="compositionally biased region" description="Low complexity" evidence="8">
    <location>
        <begin position="1"/>
        <end position="17"/>
    </location>
</feature>
<evidence type="ECO:0000256" key="1">
    <source>
        <dbReference type="ARBA" id="ARBA00004651"/>
    </source>
</evidence>
<evidence type="ECO:0000256" key="5">
    <source>
        <dbReference type="ARBA" id="ARBA00022989"/>
    </source>
</evidence>
<dbReference type="InterPro" id="IPR025966">
    <property type="entry name" value="OppC_N"/>
</dbReference>
<dbReference type="Proteomes" id="UP000294692">
    <property type="component" value="Unassembled WGS sequence"/>
</dbReference>
<dbReference type="SUPFAM" id="SSF161098">
    <property type="entry name" value="MetI-like"/>
    <property type="match status" value="1"/>
</dbReference>
<feature type="region of interest" description="Disordered" evidence="8">
    <location>
        <begin position="1"/>
        <end position="22"/>
    </location>
</feature>
<dbReference type="Pfam" id="PF12911">
    <property type="entry name" value="OppC_N"/>
    <property type="match status" value="1"/>
</dbReference>
<keyword evidence="2 7" id="KW-0813">Transport</keyword>
<dbReference type="InterPro" id="IPR000515">
    <property type="entry name" value="MetI-like"/>
</dbReference>
<dbReference type="GO" id="GO:0055085">
    <property type="term" value="P:transmembrane transport"/>
    <property type="evidence" value="ECO:0007669"/>
    <property type="project" value="InterPro"/>
</dbReference>
<sequence>MMNTADTKTQAQADTSAPIAHIKPLQDTPQRRRILHRLHSRPSVRGSLLALAVLILLVLIAPFFAPQNPYDLLALNIMDGRLPPGSEHMDGWTYWLGTDSQGRDMLSAILYGLRISLMVGLSAVLISTLIGSIAGLLAAYKGGWVDTLVMRLVDFILGFPTILVALVLLAVLGRGVDKVIIALVIVQWAHYARIMRGRALQERRKEYIEAAQNLGFPTWRIMMVHLLPNCMGPIMVFATIQIATAIALEATLSFLGVGVPITEPSLGLLISSGFEYLLSGDYWISIFPGIALLLLILSINIVGDRLRTSLDPRH</sequence>
<comment type="subcellular location">
    <subcellularLocation>
        <location evidence="1 7">Cell membrane</location>
        <topology evidence="1 7">Multi-pass membrane protein</topology>
    </subcellularLocation>
</comment>
<dbReference type="Gene3D" id="1.10.3720.10">
    <property type="entry name" value="MetI-like"/>
    <property type="match status" value="1"/>
</dbReference>
<feature type="transmembrane region" description="Helical" evidence="7">
    <location>
        <begin position="152"/>
        <end position="173"/>
    </location>
</feature>
<feature type="transmembrane region" description="Helical" evidence="7">
    <location>
        <begin position="179"/>
        <end position="195"/>
    </location>
</feature>
<evidence type="ECO:0000256" key="3">
    <source>
        <dbReference type="ARBA" id="ARBA00022475"/>
    </source>
</evidence>
<protein>
    <submittedName>
        <fullName evidence="10">Peptide/nickel transport system permease protein</fullName>
    </submittedName>
</protein>
<feature type="transmembrane region" description="Helical" evidence="7">
    <location>
        <begin position="115"/>
        <end position="140"/>
    </location>
</feature>
<keyword evidence="3" id="KW-1003">Cell membrane</keyword>
<proteinExistence type="inferred from homology"/>
<evidence type="ECO:0000313" key="10">
    <source>
        <dbReference type="EMBL" id="TCV00568.1"/>
    </source>
</evidence>
<evidence type="ECO:0000259" key="9">
    <source>
        <dbReference type="PROSITE" id="PS50928"/>
    </source>
</evidence>
<comment type="similarity">
    <text evidence="7">Belongs to the binding-protein-dependent transport system permease family.</text>
</comment>
<feature type="transmembrane region" description="Helical" evidence="7">
    <location>
        <begin position="282"/>
        <end position="303"/>
    </location>
</feature>
<dbReference type="EMBL" id="SMBX01000003">
    <property type="protein sequence ID" value="TCV00568.1"/>
    <property type="molecule type" value="Genomic_DNA"/>
</dbReference>
<dbReference type="Pfam" id="PF00528">
    <property type="entry name" value="BPD_transp_1"/>
    <property type="match status" value="1"/>
</dbReference>
<keyword evidence="6 7" id="KW-0472">Membrane</keyword>
<feature type="domain" description="ABC transmembrane type-1" evidence="9">
    <location>
        <begin position="113"/>
        <end position="303"/>
    </location>
</feature>
<gene>
    <name evidence="10" type="ORF">EV686_103149</name>
</gene>
<accession>A0A4R3VAK1</accession>
<keyword evidence="4 7" id="KW-0812">Transmembrane</keyword>
<dbReference type="InterPro" id="IPR050366">
    <property type="entry name" value="BP-dependent_transpt_permease"/>
</dbReference>
<evidence type="ECO:0000256" key="7">
    <source>
        <dbReference type="RuleBase" id="RU363032"/>
    </source>
</evidence>
<dbReference type="PANTHER" id="PTHR43386">
    <property type="entry name" value="OLIGOPEPTIDE TRANSPORT SYSTEM PERMEASE PROTEIN APPC"/>
    <property type="match status" value="1"/>
</dbReference>
<feature type="transmembrane region" description="Helical" evidence="7">
    <location>
        <begin position="46"/>
        <end position="65"/>
    </location>
</feature>
<evidence type="ECO:0000313" key="11">
    <source>
        <dbReference type="Proteomes" id="UP000294692"/>
    </source>
</evidence>
<organism evidence="10 11">
    <name type="scientific">Paracandidimonas soli</name>
    <dbReference type="NCBI Taxonomy" id="1917182"/>
    <lineage>
        <taxon>Bacteria</taxon>
        <taxon>Pseudomonadati</taxon>
        <taxon>Pseudomonadota</taxon>
        <taxon>Betaproteobacteria</taxon>
        <taxon>Burkholderiales</taxon>
        <taxon>Alcaligenaceae</taxon>
        <taxon>Paracandidimonas</taxon>
    </lineage>
</organism>
<dbReference type="PANTHER" id="PTHR43386:SF26">
    <property type="entry name" value="ABC TRANSPORTER PERMEASE PROTEIN"/>
    <property type="match status" value="1"/>
</dbReference>
<dbReference type="PROSITE" id="PS50928">
    <property type="entry name" value="ABC_TM1"/>
    <property type="match status" value="1"/>
</dbReference>
<feature type="transmembrane region" description="Helical" evidence="7">
    <location>
        <begin position="230"/>
        <end position="262"/>
    </location>
</feature>
<keyword evidence="5 7" id="KW-1133">Transmembrane helix</keyword>
<reference evidence="10 11" key="1">
    <citation type="submission" date="2019-03" db="EMBL/GenBank/DDBJ databases">
        <title>Genomic Encyclopedia of Type Strains, Phase IV (KMG-IV): sequencing the most valuable type-strain genomes for metagenomic binning, comparative biology and taxonomic classification.</title>
        <authorList>
            <person name="Goeker M."/>
        </authorList>
    </citation>
    <scope>NUCLEOTIDE SEQUENCE [LARGE SCALE GENOMIC DNA]</scope>
    <source>
        <strain evidence="10 11">DSM 100048</strain>
    </source>
</reference>
<comment type="caution">
    <text evidence="10">The sequence shown here is derived from an EMBL/GenBank/DDBJ whole genome shotgun (WGS) entry which is preliminary data.</text>
</comment>
<evidence type="ECO:0000256" key="2">
    <source>
        <dbReference type="ARBA" id="ARBA00022448"/>
    </source>
</evidence>